<feature type="compositionally biased region" description="Acidic residues" evidence="1">
    <location>
        <begin position="802"/>
        <end position="840"/>
    </location>
</feature>
<feature type="region of interest" description="Disordered" evidence="1">
    <location>
        <begin position="179"/>
        <end position="311"/>
    </location>
</feature>
<dbReference type="GeneID" id="6009949"/>
<feature type="compositionally biased region" description="Basic and acidic residues" evidence="1">
    <location>
        <begin position="726"/>
        <end position="740"/>
    </location>
</feature>
<dbReference type="OrthoDB" id="2507795at2759"/>
<name>A8NG19_COPC7</name>
<dbReference type="EMBL" id="AACS02000002">
    <property type="protein sequence ID" value="EAU88387.2"/>
    <property type="molecule type" value="Genomic_DNA"/>
</dbReference>
<evidence type="ECO:0000313" key="2">
    <source>
        <dbReference type="EMBL" id="EAU88387.2"/>
    </source>
</evidence>
<dbReference type="HOGENOM" id="CLU_349174_0_0_1"/>
<dbReference type="OMA" id="DNLYCRE"/>
<proteinExistence type="predicted"/>
<feature type="compositionally biased region" description="Polar residues" evidence="1">
    <location>
        <begin position="239"/>
        <end position="248"/>
    </location>
</feature>
<feature type="compositionally biased region" description="Polar residues" evidence="1">
    <location>
        <begin position="520"/>
        <end position="533"/>
    </location>
</feature>
<feature type="compositionally biased region" description="Basic and acidic residues" evidence="1">
    <location>
        <begin position="219"/>
        <end position="238"/>
    </location>
</feature>
<accession>A8NG19</accession>
<feature type="compositionally biased region" description="Acidic residues" evidence="1">
    <location>
        <begin position="749"/>
        <end position="765"/>
    </location>
</feature>
<dbReference type="Proteomes" id="UP000001861">
    <property type="component" value="Unassembled WGS sequence"/>
</dbReference>
<feature type="compositionally biased region" description="Acidic residues" evidence="1">
    <location>
        <begin position="551"/>
        <end position="560"/>
    </location>
</feature>
<evidence type="ECO:0000256" key="1">
    <source>
        <dbReference type="SAM" id="MobiDB-lite"/>
    </source>
</evidence>
<feature type="compositionally biased region" description="Polar residues" evidence="1">
    <location>
        <begin position="285"/>
        <end position="294"/>
    </location>
</feature>
<feature type="region of interest" description="Disordered" evidence="1">
    <location>
        <begin position="512"/>
        <end position="885"/>
    </location>
</feature>
<feature type="compositionally biased region" description="Low complexity" evidence="1">
    <location>
        <begin position="595"/>
        <end position="606"/>
    </location>
</feature>
<sequence length="885" mass="97029">MSTMLGAIDAPMSDYASDYDITMQPHSSDPWSQEDGVMEEVQDSTYPIATTKSTTMDFSSTIPDTQLAFSTSQGTDIEIEVEMEDYVEGHNAEYEMLDESEAIVEDTAEVQDVEVVDAGPSPEVALALPVESYPPSHAPEASIVSAPSIDSVVPDTPQQEQTLDVPVSVAEPAAIVEEVPATDVSPAAAPTVHPEPEVIESHDSHPQPEPTTSISEGVPEQHAENAMHEGEQMTEHQQEQTVEGQSATEPAVPQASGEVDVNAVPVDNEQPREEYAPQHVEGTEEVSNTEVQPAQPQPELRADEPEEEYTGEEALTGFYSDPPAVVLRLDFLQHSVPLFNRPTDEDHGIPSDSSVMFQDRPMLFYEPLPTFFTALRETDVFQQHCDVLGQAELGIFVDSLQLSVSEDNAYAQDVSLHDLSLLHDSFHTGLLQLQLHMNTPRFAVRYQELQDQLQRLVHEDDPYAISESDPTVQETNDQNVERAEVPQPEEKQELDYHREPEAQQFLQGTGDLAEQEPKSTHNAGTDATGQVDATHQDQQDFSAHEWPEGAQLEEIEEDENNVGHGDTGNGPEVQTEQVRTDEIQLSGDGDDRVESTVVPEAEPAVESAERDGSPTLGEDEEALVYVDPDPVEQPNDEGSEGHDAPTEGEENVLEGHDDANFGEGEEGYDYYEADPEVGEVYYEEEDENLYEEDADGSSYSEEHSLEDGVSVAQESEEQTQEGQAEVTHEDASHPVEHEAPSLEELPPLPDEDDDELDRELLEGEDGASTNEQLGEEPAAPTNENHESFAFDATEDPANTTEGQEDIENTEGDADVGDWDGDLDGEGEADSPLDGDNENILESDGSSVTLSSARSKRSYHDIDADEDDLEGNLTPSPQDAKRTRLH</sequence>
<dbReference type="VEuPathDB" id="FungiDB:CC1G_05153"/>
<feature type="region of interest" description="Disordered" evidence="1">
    <location>
        <begin position="462"/>
        <end position="496"/>
    </location>
</feature>
<organism evidence="2 3">
    <name type="scientific">Coprinopsis cinerea (strain Okayama-7 / 130 / ATCC MYA-4618 / FGSC 9003)</name>
    <name type="common">Inky cap fungus</name>
    <name type="synonym">Hormographiella aspergillata</name>
    <dbReference type="NCBI Taxonomy" id="240176"/>
    <lineage>
        <taxon>Eukaryota</taxon>
        <taxon>Fungi</taxon>
        <taxon>Dikarya</taxon>
        <taxon>Basidiomycota</taxon>
        <taxon>Agaricomycotina</taxon>
        <taxon>Agaricomycetes</taxon>
        <taxon>Agaricomycetidae</taxon>
        <taxon>Agaricales</taxon>
        <taxon>Agaricineae</taxon>
        <taxon>Psathyrellaceae</taxon>
        <taxon>Coprinopsis</taxon>
    </lineage>
</organism>
<feature type="compositionally biased region" description="Basic and acidic residues" evidence="1">
    <location>
        <begin position="194"/>
        <end position="206"/>
    </location>
</feature>
<feature type="compositionally biased region" description="Basic and acidic residues" evidence="1">
    <location>
        <begin position="479"/>
        <end position="496"/>
    </location>
</feature>
<feature type="compositionally biased region" description="Polar residues" evidence="1">
    <location>
        <begin position="843"/>
        <end position="852"/>
    </location>
</feature>
<gene>
    <name evidence="2" type="ORF">CC1G_05153</name>
</gene>
<keyword evidence="3" id="KW-1185">Reference proteome</keyword>
<dbReference type="Pfam" id="PF10336">
    <property type="entry name" value="DUF2420"/>
    <property type="match status" value="1"/>
</dbReference>
<dbReference type="KEGG" id="cci:CC1G_05153"/>
<protein>
    <submittedName>
        <fullName evidence="2">Uncharacterized protein</fullName>
    </submittedName>
</protein>
<dbReference type="InParanoid" id="A8NG19"/>
<comment type="caution">
    <text evidence="2">The sequence shown here is derived from an EMBL/GenBank/DDBJ whole genome shotgun (WGS) entry which is preliminary data.</text>
</comment>
<feature type="compositionally biased region" description="Polar residues" evidence="1">
    <location>
        <begin position="468"/>
        <end position="478"/>
    </location>
</feature>
<dbReference type="AlphaFoldDB" id="A8NG19"/>
<dbReference type="eggNOG" id="ENOG502SAQ9">
    <property type="taxonomic scope" value="Eukaryota"/>
</dbReference>
<evidence type="ECO:0000313" key="3">
    <source>
        <dbReference type="Proteomes" id="UP000001861"/>
    </source>
</evidence>
<dbReference type="InterPro" id="IPR018822">
    <property type="entry name" value="UPF0646"/>
</dbReference>
<dbReference type="RefSeq" id="XP_001833453.2">
    <property type="nucleotide sequence ID" value="XM_001833401.2"/>
</dbReference>
<reference evidence="2 3" key="1">
    <citation type="journal article" date="2010" name="Proc. Natl. Acad. Sci. U.S.A.">
        <title>Insights into evolution of multicellular fungi from the assembled chromosomes of the mushroom Coprinopsis cinerea (Coprinus cinereus).</title>
        <authorList>
            <person name="Stajich J.E."/>
            <person name="Wilke S.K."/>
            <person name="Ahren D."/>
            <person name="Au C.H."/>
            <person name="Birren B.W."/>
            <person name="Borodovsky M."/>
            <person name="Burns C."/>
            <person name="Canback B."/>
            <person name="Casselton L.A."/>
            <person name="Cheng C.K."/>
            <person name="Deng J."/>
            <person name="Dietrich F.S."/>
            <person name="Fargo D.C."/>
            <person name="Farman M.L."/>
            <person name="Gathman A.C."/>
            <person name="Goldberg J."/>
            <person name="Guigo R."/>
            <person name="Hoegger P.J."/>
            <person name="Hooker J.B."/>
            <person name="Huggins A."/>
            <person name="James T.Y."/>
            <person name="Kamada T."/>
            <person name="Kilaru S."/>
            <person name="Kodira C."/>
            <person name="Kues U."/>
            <person name="Kupfer D."/>
            <person name="Kwan H.S."/>
            <person name="Lomsadze A."/>
            <person name="Li W."/>
            <person name="Lilly W.W."/>
            <person name="Ma L.J."/>
            <person name="Mackey A.J."/>
            <person name="Manning G."/>
            <person name="Martin F."/>
            <person name="Muraguchi H."/>
            <person name="Natvig D.O."/>
            <person name="Palmerini H."/>
            <person name="Ramesh M.A."/>
            <person name="Rehmeyer C.J."/>
            <person name="Roe B.A."/>
            <person name="Shenoy N."/>
            <person name="Stanke M."/>
            <person name="Ter-Hovhannisyan V."/>
            <person name="Tunlid A."/>
            <person name="Velagapudi R."/>
            <person name="Vision T.J."/>
            <person name="Zeng Q."/>
            <person name="Zolan M.E."/>
            <person name="Pukkila P.J."/>
        </authorList>
    </citation>
    <scope>NUCLEOTIDE SEQUENCE [LARGE SCALE GENOMIC DNA]</scope>
    <source>
        <strain evidence="3">Okayama-7 / 130 / ATCC MYA-4618 / FGSC 9003</strain>
    </source>
</reference>
<feature type="compositionally biased region" description="Acidic residues" evidence="1">
    <location>
        <begin position="663"/>
        <end position="695"/>
    </location>
</feature>
<feature type="compositionally biased region" description="Basic and acidic residues" evidence="1">
    <location>
        <begin position="534"/>
        <end position="547"/>
    </location>
</feature>